<protein>
    <recommendedName>
        <fullName evidence="2">RCK C-terminal domain-containing protein</fullName>
    </recommendedName>
</protein>
<feature type="transmembrane region" description="Helical" evidence="1">
    <location>
        <begin position="64"/>
        <end position="83"/>
    </location>
</feature>
<keyword evidence="4" id="KW-1185">Reference proteome</keyword>
<keyword evidence="1" id="KW-0812">Transmembrane</keyword>
<dbReference type="GO" id="GO:0008324">
    <property type="term" value="F:monoatomic cation transmembrane transporter activity"/>
    <property type="evidence" value="ECO:0007669"/>
    <property type="project" value="InterPro"/>
</dbReference>
<feature type="transmembrane region" description="Helical" evidence="1">
    <location>
        <begin position="6"/>
        <end position="26"/>
    </location>
</feature>
<evidence type="ECO:0000259" key="2">
    <source>
        <dbReference type="PROSITE" id="PS51202"/>
    </source>
</evidence>
<organism evidence="3 4">
    <name type="scientific">Mesobacillus campisalis</name>
    <dbReference type="NCBI Taxonomy" id="1408103"/>
    <lineage>
        <taxon>Bacteria</taxon>
        <taxon>Bacillati</taxon>
        <taxon>Bacillota</taxon>
        <taxon>Bacilli</taxon>
        <taxon>Bacillales</taxon>
        <taxon>Bacillaceae</taxon>
        <taxon>Mesobacillus</taxon>
    </lineage>
</organism>
<dbReference type="AlphaFoldDB" id="A0A0M2SPI8"/>
<dbReference type="Gene3D" id="3.30.70.1450">
    <property type="entry name" value="Regulator of K+ conductance, C-terminal domain"/>
    <property type="match status" value="1"/>
</dbReference>
<comment type="caution">
    <text evidence="3">The sequence shown here is derived from an EMBL/GenBank/DDBJ whole genome shotgun (WGS) entry which is preliminary data.</text>
</comment>
<evidence type="ECO:0000256" key="1">
    <source>
        <dbReference type="SAM" id="Phobius"/>
    </source>
</evidence>
<dbReference type="GO" id="GO:0006813">
    <property type="term" value="P:potassium ion transport"/>
    <property type="evidence" value="ECO:0007669"/>
    <property type="project" value="InterPro"/>
</dbReference>
<dbReference type="SUPFAM" id="SSF116726">
    <property type="entry name" value="TrkA C-terminal domain-like"/>
    <property type="match status" value="1"/>
</dbReference>
<dbReference type="PROSITE" id="PS51202">
    <property type="entry name" value="RCK_C"/>
    <property type="match status" value="1"/>
</dbReference>
<accession>A0A0M2SPI8</accession>
<dbReference type="Proteomes" id="UP000034166">
    <property type="component" value="Unassembled WGS sequence"/>
</dbReference>
<feature type="transmembrane region" description="Helical" evidence="1">
    <location>
        <begin position="95"/>
        <end position="114"/>
    </location>
</feature>
<evidence type="ECO:0000313" key="3">
    <source>
        <dbReference type="EMBL" id="KKK36173.1"/>
    </source>
</evidence>
<dbReference type="InterPro" id="IPR036721">
    <property type="entry name" value="RCK_C_sf"/>
</dbReference>
<proteinExistence type="predicted"/>
<feature type="domain" description="RCK C-terminal" evidence="2">
    <location>
        <begin position="136"/>
        <end position="221"/>
    </location>
</feature>
<gene>
    <name evidence="3" type="ORF">WQ57_20680</name>
</gene>
<evidence type="ECO:0000313" key="4">
    <source>
        <dbReference type="Proteomes" id="UP000034166"/>
    </source>
</evidence>
<keyword evidence="1" id="KW-0472">Membrane</keyword>
<sequence length="226" mass="25230">MDFLFVLLYLGIIFAVIEINVVLFAATGLDRPIARFQVISMLTATGFTTGESELIIKHPVRRKIGAFLILFGAFSLAVIISAISNLLADTLYTKAAAYLGALLLAVVAVLRTPMARKQLERLFKYEVKKHDELADLPIADVMLFGEDDEVVEIEIQEDSPHVGSCFGDILKKDKDIMVLFISRDNEKIRSESYSIELKAGDKAILYGDRTAIRDEFDTEIVKHKTT</sequence>
<dbReference type="RefSeq" id="WP_046525651.1">
    <property type="nucleotide sequence ID" value="NZ_LAYY01000038.1"/>
</dbReference>
<dbReference type="InterPro" id="IPR006037">
    <property type="entry name" value="RCK_C"/>
</dbReference>
<dbReference type="EMBL" id="LAYY01000038">
    <property type="protein sequence ID" value="KKK36173.1"/>
    <property type="molecule type" value="Genomic_DNA"/>
</dbReference>
<dbReference type="PATRIC" id="fig|1408103.3.peg.4553"/>
<keyword evidence="1" id="KW-1133">Transmembrane helix</keyword>
<reference evidence="3 4" key="1">
    <citation type="submission" date="2015-04" db="EMBL/GenBank/DDBJ databases">
        <title>Taxonomic description and genome sequence of Bacillus campisalis sp. nov., a novel member of the genus Bacillus isolated from solar saltern.</title>
        <authorList>
            <person name="Mathan Kumar R."/>
            <person name="Kaur G."/>
            <person name="Kumar A."/>
            <person name="Singh N.K."/>
            <person name="Kaur N."/>
            <person name="Kumar N."/>
            <person name="Mayilraj S."/>
        </authorList>
    </citation>
    <scope>NUCLEOTIDE SEQUENCE [LARGE SCALE GENOMIC DNA]</scope>
    <source>
        <strain evidence="3 4">SA2-6</strain>
    </source>
</reference>
<name>A0A0M2SPI8_9BACI</name>
<dbReference type="OrthoDB" id="369355at2"/>